<dbReference type="Gene3D" id="1.25.40.10">
    <property type="entry name" value="Tetratricopeptide repeat domain"/>
    <property type="match status" value="1"/>
</dbReference>
<evidence type="ECO:0000313" key="3">
    <source>
        <dbReference type="Proteomes" id="UP000011082"/>
    </source>
</evidence>
<dbReference type="OMA" id="YSNYCIK"/>
<dbReference type="InParanoid" id="L2GN97"/>
<dbReference type="SUPFAM" id="SSF48452">
    <property type="entry name" value="TPR-like"/>
    <property type="match status" value="1"/>
</dbReference>
<dbReference type="VEuPathDB" id="MicrosporidiaDB:VICG_00992"/>
<dbReference type="AlphaFoldDB" id="L2GN97"/>
<dbReference type="STRING" id="993615.L2GN97"/>
<dbReference type="SMART" id="SM00028">
    <property type="entry name" value="TPR"/>
    <property type="match status" value="2"/>
</dbReference>
<dbReference type="Pfam" id="PF13181">
    <property type="entry name" value="TPR_8"/>
    <property type="match status" value="1"/>
</dbReference>
<feature type="repeat" description="TPR" evidence="1">
    <location>
        <begin position="329"/>
        <end position="362"/>
    </location>
</feature>
<reference evidence="3" key="1">
    <citation type="submission" date="2011-05" db="EMBL/GenBank/DDBJ databases">
        <title>The genome sequence of Vittaforma corneae strain ATCC 50505.</title>
        <authorList>
            <consortium name="The Broad Institute Genome Sequencing Platform"/>
            <person name="Cuomo C."/>
            <person name="Didier E."/>
            <person name="Bowers L."/>
            <person name="Young S.K."/>
            <person name="Zeng Q."/>
            <person name="Gargeya S."/>
            <person name="Fitzgerald M."/>
            <person name="Haas B."/>
            <person name="Abouelleil A."/>
            <person name="Alvarado L."/>
            <person name="Arachchi H.M."/>
            <person name="Berlin A."/>
            <person name="Chapman S.B."/>
            <person name="Gearin G."/>
            <person name="Goldberg J."/>
            <person name="Griggs A."/>
            <person name="Gujja S."/>
            <person name="Hansen M."/>
            <person name="Heiman D."/>
            <person name="Howarth C."/>
            <person name="Larimer J."/>
            <person name="Lui A."/>
            <person name="MacDonald P.J.P."/>
            <person name="McCowen C."/>
            <person name="Montmayeur A."/>
            <person name="Murphy C."/>
            <person name="Neiman D."/>
            <person name="Pearson M."/>
            <person name="Priest M."/>
            <person name="Roberts A."/>
            <person name="Saif S."/>
            <person name="Shea T."/>
            <person name="Sisk P."/>
            <person name="Stolte C."/>
            <person name="Sykes S."/>
            <person name="Wortman J."/>
            <person name="Nusbaum C."/>
            <person name="Birren B."/>
        </authorList>
    </citation>
    <scope>NUCLEOTIDE SEQUENCE [LARGE SCALE GENOMIC DNA]</scope>
    <source>
        <strain evidence="3">ATCC 50505</strain>
    </source>
</reference>
<keyword evidence="3" id="KW-1185">Reference proteome</keyword>
<dbReference type="InterPro" id="IPR019734">
    <property type="entry name" value="TPR_rpt"/>
</dbReference>
<dbReference type="GeneID" id="19881704"/>
<sequence length="496" mass="57342">MDQFASFLELNINEACSENHSKIFREGVYKSSFLLTDPDCFSDPIYKCRFLYIRNLCLNRPEPFEICEHLSKFERALMFLSFNNISDALEALDTNFACEVIGAKAKTRTGAEINTSVLECRNTISQTRLEYAADGYTYEDFTVQPLQCVELIYCYIKIVDILRNEDNETLKKFKLKAYLNRVLMTENELNAYFLRAFLVMLAEISNSTEELDKIKNTSVQIDEAMFAYPITFKFDVLIQLGLAYKNRRYFKEAYDCLQPYPLYIEKIDCLIGLRRSEEAAGEIGQFITMIGNSNEREDRLMLCDLYIKLAHLYQDPAYFDRAFQAFRCPKPLHLKGLFYFKRKEYDAAIQAFENALLLTPQDEKVRFSYACGLIEADRISEAIKILKELRSENPTNEQIAKNLGYCYYKLNDIDNTLLSLKRVALSDANSMNQFFILSVKNEKVDNIRWALSKISSVDLLKGGVNYLMANGLMSEAELKEMLETNPYVESVDVFGT</sequence>
<dbReference type="InterPro" id="IPR011990">
    <property type="entry name" value="TPR-like_helical_dom_sf"/>
</dbReference>
<evidence type="ECO:0000313" key="2">
    <source>
        <dbReference type="EMBL" id="ELA41975.1"/>
    </source>
</evidence>
<protein>
    <submittedName>
        <fullName evidence="2">Uncharacterized protein</fullName>
    </submittedName>
</protein>
<dbReference type="PROSITE" id="PS50005">
    <property type="entry name" value="TPR"/>
    <property type="match status" value="1"/>
</dbReference>
<dbReference type="Pfam" id="PF14559">
    <property type="entry name" value="TPR_19"/>
    <property type="match status" value="1"/>
</dbReference>
<dbReference type="RefSeq" id="XP_007604439.1">
    <property type="nucleotide sequence ID" value="XM_007604377.1"/>
</dbReference>
<keyword evidence="1" id="KW-0802">TPR repeat</keyword>
<dbReference type="HOGENOM" id="CLU_042314_0_0_1"/>
<organism evidence="2 3">
    <name type="scientific">Vittaforma corneae (strain ATCC 50505)</name>
    <name type="common">Microsporidian parasite</name>
    <name type="synonym">Nosema corneum</name>
    <dbReference type="NCBI Taxonomy" id="993615"/>
    <lineage>
        <taxon>Eukaryota</taxon>
        <taxon>Fungi</taxon>
        <taxon>Fungi incertae sedis</taxon>
        <taxon>Microsporidia</taxon>
        <taxon>Nosematidae</taxon>
        <taxon>Vittaforma</taxon>
    </lineage>
</organism>
<dbReference type="Proteomes" id="UP000011082">
    <property type="component" value="Unassembled WGS sequence"/>
</dbReference>
<dbReference type="OrthoDB" id="2190529at2759"/>
<name>L2GN97_VITCO</name>
<accession>L2GN97</accession>
<evidence type="ECO:0000256" key="1">
    <source>
        <dbReference type="PROSITE-ProRule" id="PRU00339"/>
    </source>
</evidence>
<gene>
    <name evidence="2" type="ORF">VICG_00992</name>
</gene>
<proteinExistence type="predicted"/>
<dbReference type="EMBL" id="JH370136">
    <property type="protein sequence ID" value="ELA41975.1"/>
    <property type="molecule type" value="Genomic_DNA"/>
</dbReference>